<dbReference type="Proteomes" id="UP000640052">
    <property type="component" value="Unassembled WGS sequence"/>
</dbReference>
<protein>
    <recommendedName>
        <fullName evidence="2">Phage tail tape measure protein domain-containing protein</fullName>
    </recommendedName>
</protein>
<keyword evidence="1" id="KW-1133">Transmembrane helix</keyword>
<dbReference type="EMBL" id="BOOA01000108">
    <property type="protein sequence ID" value="GIH29097.1"/>
    <property type="molecule type" value="Genomic_DNA"/>
</dbReference>
<feature type="domain" description="Phage tail tape measure protein" evidence="2">
    <location>
        <begin position="96"/>
        <end position="279"/>
    </location>
</feature>
<dbReference type="RefSeq" id="WP_204045714.1">
    <property type="nucleotide sequence ID" value="NZ_BOOA01000108.1"/>
</dbReference>
<gene>
    <name evidence="3" type="ORF">Aph01nite_74070</name>
</gene>
<organism evidence="3 4">
    <name type="scientific">Acrocarpospora phusangensis</name>
    <dbReference type="NCBI Taxonomy" id="1070424"/>
    <lineage>
        <taxon>Bacteria</taxon>
        <taxon>Bacillati</taxon>
        <taxon>Actinomycetota</taxon>
        <taxon>Actinomycetes</taxon>
        <taxon>Streptosporangiales</taxon>
        <taxon>Streptosporangiaceae</taxon>
        <taxon>Acrocarpospora</taxon>
    </lineage>
</organism>
<comment type="caution">
    <text evidence="3">The sequence shown here is derived from an EMBL/GenBank/DDBJ whole genome shotgun (WGS) entry which is preliminary data.</text>
</comment>
<evidence type="ECO:0000313" key="4">
    <source>
        <dbReference type="Proteomes" id="UP000640052"/>
    </source>
</evidence>
<reference evidence="3" key="1">
    <citation type="submission" date="2021-01" db="EMBL/GenBank/DDBJ databases">
        <title>Whole genome shotgun sequence of Acrocarpospora phusangensis NBRC 108782.</title>
        <authorList>
            <person name="Komaki H."/>
            <person name="Tamura T."/>
        </authorList>
    </citation>
    <scope>NUCLEOTIDE SEQUENCE</scope>
    <source>
        <strain evidence="3">NBRC 108782</strain>
    </source>
</reference>
<keyword evidence="1" id="KW-0472">Membrane</keyword>
<feature type="transmembrane region" description="Helical" evidence="1">
    <location>
        <begin position="355"/>
        <end position="379"/>
    </location>
</feature>
<accession>A0A919QMY5</accession>
<proteinExistence type="predicted"/>
<dbReference type="Gene3D" id="1.20.120.20">
    <property type="entry name" value="Apolipoprotein"/>
    <property type="match status" value="1"/>
</dbReference>
<feature type="transmembrane region" description="Helical" evidence="1">
    <location>
        <begin position="391"/>
        <end position="410"/>
    </location>
</feature>
<name>A0A919QMY5_9ACTN</name>
<evidence type="ECO:0000259" key="2">
    <source>
        <dbReference type="Pfam" id="PF10145"/>
    </source>
</evidence>
<dbReference type="AlphaFoldDB" id="A0A919QMY5"/>
<dbReference type="Pfam" id="PF10145">
    <property type="entry name" value="PhageMin_Tail"/>
    <property type="match status" value="1"/>
</dbReference>
<evidence type="ECO:0000313" key="3">
    <source>
        <dbReference type="EMBL" id="GIH29097.1"/>
    </source>
</evidence>
<dbReference type="InterPro" id="IPR010090">
    <property type="entry name" value="Phage_tape_meas"/>
</dbReference>
<keyword evidence="1" id="KW-0812">Transmembrane</keyword>
<keyword evidence="4" id="KW-1185">Reference proteome</keyword>
<sequence>MSDTSLVFNILARDQASATFDKIKGHAAVAGVAIGAALAAGVGQALERSKSDALLAAQLGAGPAMAATLGEASGRLYSRGVVDSIETGNAAIRGAIQNGLVAPDASAKAIDDVAAKIANLGAVMEEDAGRVSAAVSQMLRTGIAGSAEEAFDLLQAATQKGLNKSQDLLDTVNEYGTQFRSMGLSGQQALGLISQAMQAGARDSDVVADTIKEFAIEAVAGGERVRAGFTAVGLSAQDMVDKFAAGGPTAAAAFGTVLERLRGIKDPADRNAAAIALFGTKAEDMAGALSAMNLSTATAALGSVGGAADRAGQSLEQSAGAKVEALRRGLEEGLVTALAATAGWIEQNSGLVQTLGIVLGPLVAIVLVIVAATKVWTVVQTALNVAMMANPIGLIIIAIVALVAIVVLAWNKSETFRNIVTSAWQAVWDKIKAVGAWFSDTLWPAIKSVWDSIGNGAGAVWTTLKGWWDKIIDFFTSIPGRISKVASGMWDGIKDAFKSAINWLIEKWNNFSISIPAIDIPGIGRVGGFSLDTPNIPLLAEGGIIQRSGLAIVGERGPELLSLQAGAKVSPLRDEPVMAPAGRGGVTQIIYATIQVPPTADKGSVGRELNEALAAYRRGGGRLASNDD</sequence>
<evidence type="ECO:0000256" key="1">
    <source>
        <dbReference type="SAM" id="Phobius"/>
    </source>
</evidence>